<dbReference type="NCBIfam" id="TIGR03057">
    <property type="entry name" value="xxxLxxG_by_4"/>
    <property type="match status" value="2"/>
</dbReference>
<feature type="domain" description="ABC-2 type transporter transmembrane" evidence="7">
    <location>
        <begin position="543"/>
        <end position="770"/>
    </location>
</feature>
<keyword evidence="2 5" id="KW-0812">Transmembrane</keyword>
<sequence length="798" mass="84146">MIKKEWKFIGHNRLILVSLCAIMLIPFLYSIFFLRSVWDPYGETQHLPVAVVNEDKPVVYEGKKLNVGKQTVAKLKKNDKLDWHFVDAKKAKQGLKNRKYYTVVTIPKNFSKNAATVLDKHPKKMILHYETNSSLNYLAEVLSGMGVSTLNSEIRSSVTKAYSSAMFAGLHLMNGQIKQAAQGAGQLNDGSVVLNDGLNQYVAAVSQVNDGVQTLNVSVQPLVGGLEQLQQKVAPLSSSVSQLSNGANQLNAGLQQLQSAVGSSTSGSQQAQLNSVLAALPQINNGLQQLNYTLQNGTNTSALAGLTASLNGIGAQSMTIGSNLQQAEQTLAGMQANGGEGTSSAPSASTVIAQSNQILANAGLDPLTAQQQDAIAQALASNSSEGSGTADLQNNLATVAANLRAAGAANVAIGSYLQQTQQVQPQLQQLSGQLAQLQGSIQQLAGASNLALPGATQAITQLNSGLQSIQGALSGNGSQLGLTSGANQLAGGLNQLNQAVPTLVTGVQQLSSGGQQLGNGVQTLAAGTQALDSNGAALTSGSQELSTGTNQLHQALGQGADTLNKVKPTSKTADMIAAPSKTKQHNYSYVPNYGHALAPYVLSLALYVGALVFNFIYPIRKVAQKGQPAWKWYLSKISVGAVVAVGMAVVEAGLMLVGGLRPDHLGEYFTVAIVFSLCSMYLVMFLAMALDNPGRFLAMILLMLQLGGSGGTFPMQLTNHFYNVIHPYLPMTYSNDAFREALTSGLGSHFFLQAVIVLACIAIVSLALLYISMDLLQRKHLEGKSQLDNNQELQAVEK</sequence>
<keyword evidence="9" id="KW-1185">Reference proteome</keyword>
<organism evidence="8 9">
    <name type="scientific">Bombilactobacillus thymidiniphilus</name>
    <dbReference type="NCBI Taxonomy" id="2923363"/>
    <lineage>
        <taxon>Bacteria</taxon>
        <taxon>Bacillati</taxon>
        <taxon>Bacillota</taxon>
        <taxon>Bacilli</taxon>
        <taxon>Lactobacillales</taxon>
        <taxon>Lactobacillaceae</taxon>
        <taxon>Bombilactobacillus</taxon>
    </lineage>
</organism>
<dbReference type="Proteomes" id="UP000831947">
    <property type="component" value="Chromosome"/>
</dbReference>
<dbReference type="InterPro" id="IPR023908">
    <property type="entry name" value="xxxLxxG_rpt"/>
</dbReference>
<feature type="domain" description="DUF3533" evidence="6">
    <location>
        <begin position="32"/>
        <end position="166"/>
    </location>
</feature>
<name>A0ABY4PB78_9LACO</name>
<evidence type="ECO:0000313" key="9">
    <source>
        <dbReference type="Proteomes" id="UP000831947"/>
    </source>
</evidence>
<accession>A0ABY4PB78</accession>
<comment type="subcellular location">
    <subcellularLocation>
        <location evidence="1">Membrane</location>
        <topology evidence="1">Multi-pass membrane protein</topology>
    </subcellularLocation>
</comment>
<feature type="transmembrane region" description="Helical" evidence="5">
    <location>
        <begin position="597"/>
        <end position="617"/>
    </location>
</feature>
<proteinExistence type="predicted"/>
<keyword evidence="4 5" id="KW-0472">Membrane</keyword>
<evidence type="ECO:0000313" key="8">
    <source>
        <dbReference type="EMBL" id="UQS83028.1"/>
    </source>
</evidence>
<dbReference type="NCBIfam" id="TIGR03061">
    <property type="entry name" value="pip_yhgE_Nterm"/>
    <property type="match status" value="1"/>
</dbReference>
<dbReference type="Gene3D" id="1.10.287.950">
    <property type="entry name" value="Methyl-accepting chemotaxis protein"/>
    <property type="match status" value="1"/>
</dbReference>
<dbReference type="PANTHER" id="PTHR43077:SF5">
    <property type="entry name" value="PHAGE INFECTION PROTEIN"/>
    <property type="match status" value="1"/>
</dbReference>
<dbReference type="Pfam" id="PF12051">
    <property type="entry name" value="DUF3533"/>
    <property type="match status" value="1"/>
</dbReference>
<feature type="transmembrane region" description="Helical" evidence="5">
    <location>
        <begin position="750"/>
        <end position="771"/>
    </location>
</feature>
<evidence type="ECO:0000259" key="6">
    <source>
        <dbReference type="Pfam" id="PF12051"/>
    </source>
</evidence>
<feature type="transmembrane region" description="Helical" evidence="5">
    <location>
        <begin position="12"/>
        <end position="34"/>
    </location>
</feature>
<evidence type="ECO:0000256" key="1">
    <source>
        <dbReference type="ARBA" id="ARBA00004141"/>
    </source>
</evidence>
<dbReference type="RefSeq" id="WP_249512255.1">
    <property type="nucleotide sequence ID" value="NZ_CP093365.1"/>
</dbReference>
<evidence type="ECO:0000256" key="3">
    <source>
        <dbReference type="ARBA" id="ARBA00022989"/>
    </source>
</evidence>
<dbReference type="InterPro" id="IPR017501">
    <property type="entry name" value="Phage_infect_YhgE_C"/>
</dbReference>
<feature type="transmembrane region" description="Helical" evidence="5">
    <location>
        <begin position="668"/>
        <end position="689"/>
    </location>
</feature>
<dbReference type="InterPro" id="IPR013525">
    <property type="entry name" value="ABC2_TM"/>
</dbReference>
<protein>
    <submittedName>
        <fullName evidence="8">YhgE/Pip domain-containing protein</fullName>
    </submittedName>
</protein>
<dbReference type="EMBL" id="CP093365">
    <property type="protein sequence ID" value="UQS83028.1"/>
    <property type="molecule type" value="Genomic_DNA"/>
</dbReference>
<dbReference type="InterPro" id="IPR017500">
    <property type="entry name" value="Phage_infect_YhgE_N"/>
</dbReference>
<reference evidence="8 9" key="1">
    <citation type="journal article" date="2022" name="Int. J. Syst. Evol. Microbiol.">
        <title>Apilactobacillus apisilvae sp. nov., Nicolia spurrieriana gen. nov. sp. nov., Bombilactobacillus folatiphilus sp. nov. and Bombilactobacillus thymidiniphilus sp. nov., four new lactic acid bacterial isolates from stingless bees Tetragonula carbonaria and Austroplebeia australis.</title>
        <authorList>
            <person name="Oliphant S.A."/>
            <person name="Watson-Haigh N.S."/>
            <person name="Sumby K.M."/>
            <person name="Gardner J."/>
            <person name="Groom S."/>
            <person name="Jiranek V."/>
        </authorList>
    </citation>
    <scope>NUCLEOTIDE SEQUENCE [LARGE SCALE GENOMIC DNA]</scope>
    <source>
        <strain evidence="8 9">SG4_A1</strain>
    </source>
</reference>
<dbReference type="InterPro" id="IPR051328">
    <property type="entry name" value="T7SS_ABC-Transporter"/>
</dbReference>
<gene>
    <name evidence="8" type="ORF">MOO47_04390</name>
</gene>
<evidence type="ECO:0000259" key="7">
    <source>
        <dbReference type="Pfam" id="PF12698"/>
    </source>
</evidence>
<dbReference type="Pfam" id="PF12698">
    <property type="entry name" value="ABC2_membrane_3"/>
    <property type="match status" value="1"/>
</dbReference>
<feature type="transmembrane region" description="Helical" evidence="5">
    <location>
        <begin position="696"/>
        <end position="717"/>
    </location>
</feature>
<keyword evidence="3 5" id="KW-1133">Transmembrane helix</keyword>
<evidence type="ECO:0000256" key="5">
    <source>
        <dbReference type="SAM" id="Phobius"/>
    </source>
</evidence>
<dbReference type="InterPro" id="IPR022703">
    <property type="entry name" value="DUF3533"/>
</dbReference>
<feature type="transmembrane region" description="Helical" evidence="5">
    <location>
        <begin position="637"/>
        <end position="656"/>
    </location>
</feature>
<dbReference type="Gene3D" id="3.40.1710.10">
    <property type="entry name" value="abc type-2 transporter like domain"/>
    <property type="match status" value="1"/>
</dbReference>
<evidence type="ECO:0000256" key="2">
    <source>
        <dbReference type="ARBA" id="ARBA00022692"/>
    </source>
</evidence>
<dbReference type="PANTHER" id="PTHR43077">
    <property type="entry name" value="TRANSPORT PERMEASE YVFS-RELATED"/>
    <property type="match status" value="1"/>
</dbReference>
<dbReference type="NCBIfam" id="TIGR03062">
    <property type="entry name" value="pip_yhgE_Cterm"/>
    <property type="match status" value="1"/>
</dbReference>
<evidence type="ECO:0000256" key="4">
    <source>
        <dbReference type="ARBA" id="ARBA00023136"/>
    </source>
</evidence>